<evidence type="ECO:0000313" key="1">
    <source>
        <dbReference type="EMBL" id="GME33651.1"/>
    </source>
</evidence>
<name>A0ACB5SBI2_9PEZI</name>
<protein>
    <submittedName>
        <fullName evidence="1">Uncharacterized protein LTHEOB_8166</fullName>
    </submittedName>
</protein>
<gene>
    <name evidence="1" type="primary">g3358</name>
    <name evidence="1" type="ORF">NpPPO83_00003358</name>
</gene>
<dbReference type="EMBL" id="BSXG01000238">
    <property type="protein sequence ID" value="GME33651.1"/>
    <property type="molecule type" value="Genomic_DNA"/>
</dbReference>
<organism evidence="1 2">
    <name type="scientific">Neofusicoccum parvum</name>
    <dbReference type="NCBI Taxonomy" id="310453"/>
    <lineage>
        <taxon>Eukaryota</taxon>
        <taxon>Fungi</taxon>
        <taxon>Dikarya</taxon>
        <taxon>Ascomycota</taxon>
        <taxon>Pezizomycotina</taxon>
        <taxon>Dothideomycetes</taxon>
        <taxon>Dothideomycetes incertae sedis</taxon>
        <taxon>Botryosphaeriales</taxon>
        <taxon>Botryosphaeriaceae</taxon>
        <taxon>Neofusicoccum</taxon>
    </lineage>
</organism>
<sequence>MLPIPQLRTLKIDIYKRIGLIIMFSVGSLGCIASMVRLKFLIDYGISTGQAADPTYTTVPAIAWSGIEASAAIVAACLPTVRLLFRHISSKLRSRATTYGSGRSSRYPAGSGPSANRRGLKPGSLPTGTSNESEIELGPTRSSAAEERVD</sequence>
<dbReference type="Proteomes" id="UP001165186">
    <property type="component" value="Unassembled WGS sequence"/>
</dbReference>
<comment type="caution">
    <text evidence="1">The sequence shown here is derived from an EMBL/GenBank/DDBJ whole genome shotgun (WGS) entry which is preliminary data.</text>
</comment>
<keyword evidence="2" id="KW-1185">Reference proteome</keyword>
<reference evidence="1" key="1">
    <citation type="submission" date="2024-09" db="EMBL/GenBank/DDBJ databases">
        <title>Draft Genome Sequences of Neofusicoccum parvum.</title>
        <authorList>
            <person name="Ashida A."/>
            <person name="Camagna M."/>
            <person name="Tanaka A."/>
            <person name="Takemoto D."/>
        </authorList>
    </citation>
    <scope>NUCLEOTIDE SEQUENCE</scope>
    <source>
        <strain evidence="1">PPO83</strain>
    </source>
</reference>
<evidence type="ECO:0000313" key="2">
    <source>
        <dbReference type="Proteomes" id="UP001165186"/>
    </source>
</evidence>
<proteinExistence type="predicted"/>
<accession>A0ACB5SBI2</accession>